<dbReference type="Proteomes" id="UP000030653">
    <property type="component" value="Unassembled WGS sequence"/>
</dbReference>
<dbReference type="OrthoDB" id="1750432at2759"/>
<organism evidence="1 2">
    <name type="scientific">Dacryopinax primogenitus (strain DJM 731)</name>
    <name type="common">Brown rot fungus</name>
    <dbReference type="NCBI Taxonomy" id="1858805"/>
    <lineage>
        <taxon>Eukaryota</taxon>
        <taxon>Fungi</taxon>
        <taxon>Dikarya</taxon>
        <taxon>Basidiomycota</taxon>
        <taxon>Agaricomycotina</taxon>
        <taxon>Dacrymycetes</taxon>
        <taxon>Dacrymycetales</taxon>
        <taxon>Dacrymycetaceae</taxon>
        <taxon>Dacryopinax</taxon>
    </lineage>
</organism>
<keyword evidence="2" id="KW-1185">Reference proteome</keyword>
<dbReference type="HOGENOM" id="CLU_1704182_0_0_1"/>
<protein>
    <recommendedName>
        <fullName evidence="3">Reverse transcriptase/retrotransposon-derived protein RNase H-like domain-containing protein</fullName>
    </recommendedName>
</protein>
<dbReference type="GeneID" id="63683654"/>
<dbReference type="InterPro" id="IPR043502">
    <property type="entry name" value="DNA/RNA_pol_sf"/>
</dbReference>
<dbReference type="InterPro" id="IPR043128">
    <property type="entry name" value="Rev_trsase/Diguanyl_cyclase"/>
</dbReference>
<name>M5FYG4_DACPD</name>
<dbReference type="SUPFAM" id="SSF56672">
    <property type="entry name" value="DNA/RNA polymerases"/>
    <property type="match status" value="1"/>
</dbReference>
<evidence type="ECO:0008006" key="3">
    <source>
        <dbReference type="Google" id="ProtNLM"/>
    </source>
</evidence>
<dbReference type="Gene3D" id="3.30.70.270">
    <property type="match status" value="1"/>
</dbReference>
<sequence>MDEGVYADDDKMSVIQNAKFPKDAQGMQCFLSMVTYLAPYFPDVAKYTGLLSLLTHQNRSYDVTPMHETCFKKILFLATDYLVLKPINPKNGIPIFVIVDASTSRFSDIINEQPQDEQAIVEVDMEDSIVDQLIKLKDLPKKEKKECVLQVQFG</sequence>
<reference evidence="1 2" key="1">
    <citation type="journal article" date="2012" name="Science">
        <title>The Paleozoic origin of enzymatic lignin decomposition reconstructed from 31 fungal genomes.</title>
        <authorList>
            <person name="Floudas D."/>
            <person name="Binder M."/>
            <person name="Riley R."/>
            <person name="Barry K."/>
            <person name="Blanchette R.A."/>
            <person name="Henrissat B."/>
            <person name="Martinez A.T."/>
            <person name="Otillar R."/>
            <person name="Spatafora J.W."/>
            <person name="Yadav J.S."/>
            <person name="Aerts A."/>
            <person name="Benoit I."/>
            <person name="Boyd A."/>
            <person name="Carlson A."/>
            <person name="Copeland A."/>
            <person name="Coutinho P.M."/>
            <person name="de Vries R.P."/>
            <person name="Ferreira P."/>
            <person name="Findley K."/>
            <person name="Foster B."/>
            <person name="Gaskell J."/>
            <person name="Glotzer D."/>
            <person name="Gorecki P."/>
            <person name="Heitman J."/>
            <person name="Hesse C."/>
            <person name="Hori C."/>
            <person name="Igarashi K."/>
            <person name="Jurgens J.A."/>
            <person name="Kallen N."/>
            <person name="Kersten P."/>
            <person name="Kohler A."/>
            <person name="Kuees U."/>
            <person name="Kumar T.K.A."/>
            <person name="Kuo A."/>
            <person name="LaButti K."/>
            <person name="Larrondo L.F."/>
            <person name="Lindquist E."/>
            <person name="Ling A."/>
            <person name="Lombard V."/>
            <person name="Lucas S."/>
            <person name="Lundell T."/>
            <person name="Martin R."/>
            <person name="McLaughlin D.J."/>
            <person name="Morgenstern I."/>
            <person name="Morin E."/>
            <person name="Murat C."/>
            <person name="Nagy L.G."/>
            <person name="Nolan M."/>
            <person name="Ohm R.A."/>
            <person name="Patyshakuliyeva A."/>
            <person name="Rokas A."/>
            <person name="Ruiz-Duenas F.J."/>
            <person name="Sabat G."/>
            <person name="Salamov A."/>
            <person name="Samejima M."/>
            <person name="Schmutz J."/>
            <person name="Slot J.C."/>
            <person name="St John F."/>
            <person name="Stenlid J."/>
            <person name="Sun H."/>
            <person name="Sun S."/>
            <person name="Syed K."/>
            <person name="Tsang A."/>
            <person name="Wiebenga A."/>
            <person name="Young D."/>
            <person name="Pisabarro A."/>
            <person name="Eastwood D.C."/>
            <person name="Martin F."/>
            <person name="Cullen D."/>
            <person name="Grigoriev I.V."/>
            <person name="Hibbett D.S."/>
        </authorList>
    </citation>
    <scope>NUCLEOTIDE SEQUENCE [LARGE SCALE GENOMIC DNA]</scope>
    <source>
        <strain evidence="1 2">DJM-731 SS1</strain>
    </source>
</reference>
<evidence type="ECO:0000313" key="1">
    <source>
        <dbReference type="EMBL" id="EJU01564.1"/>
    </source>
</evidence>
<dbReference type="AlphaFoldDB" id="M5FYG4"/>
<proteinExistence type="predicted"/>
<dbReference type="RefSeq" id="XP_040628461.1">
    <property type="nucleotide sequence ID" value="XM_040768592.1"/>
</dbReference>
<accession>M5FYG4</accession>
<dbReference type="EMBL" id="JH795864">
    <property type="protein sequence ID" value="EJU01564.1"/>
    <property type="molecule type" value="Genomic_DNA"/>
</dbReference>
<evidence type="ECO:0000313" key="2">
    <source>
        <dbReference type="Proteomes" id="UP000030653"/>
    </source>
</evidence>
<gene>
    <name evidence="1" type="ORF">DACRYDRAFT_108105</name>
</gene>
<dbReference type="STRING" id="1858805.M5FYG4"/>